<evidence type="ECO:0000313" key="3">
    <source>
        <dbReference type="RefSeq" id="XP_015280843.1"/>
    </source>
</evidence>
<evidence type="ECO:0000259" key="1">
    <source>
        <dbReference type="PROSITE" id="PS50309"/>
    </source>
</evidence>
<dbReference type="Pfam" id="PF03607">
    <property type="entry name" value="DCX"/>
    <property type="match status" value="2"/>
</dbReference>
<dbReference type="Proteomes" id="UP000694871">
    <property type="component" value="Unplaced"/>
</dbReference>
<feature type="domain" description="Doublecortin" evidence="1">
    <location>
        <begin position="140"/>
        <end position="222"/>
    </location>
</feature>
<name>A0ABM1L4F6_GEKJA</name>
<dbReference type="RefSeq" id="XP_015280843.1">
    <property type="nucleotide sequence ID" value="XM_015425357.1"/>
</dbReference>
<evidence type="ECO:0000313" key="2">
    <source>
        <dbReference type="Proteomes" id="UP000694871"/>
    </source>
</evidence>
<dbReference type="PANTHER" id="PTHR23004">
    <property type="entry name" value="DOUBLECORTIN DOMAIN CONTAINING 2"/>
    <property type="match status" value="1"/>
</dbReference>
<dbReference type="PROSITE" id="PS50309">
    <property type="entry name" value="DC"/>
    <property type="match status" value="2"/>
</dbReference>
<dbReference type="InterPro" id="IPR036572">
    <property type="entry name" value="Doublecortin_dom_sf"/>
</dbReference>
<proteinExistence type="predicted"/>
<dbReference type="Gene3D" id="3.10.20.230">
    <property type="entry name" value="Doublecortin domain"/>
    <property type="match status" value="2"/>
</dbReference>
<dbReference type="PANTHER" id="PTHR23004:SF9">
    <property type="entry name" value="DOUBLECORTIN DOMAIN-CONTAINING PROTEIN 2C"/>
    <property type="match status" value="1"/>
</dbReference>
<dbReference type="InterPro" id="IPR003533">
    <property type="entry name" value="Doublecortin_dom"/>
</dbReference>
<organism evidence="2 3">
    <name type="scientific">Gekko japonicus</name>
    <name type="common">Schlegel's Japanese gecko</name>
    <dbReference type="NCBI Taxonomy" id="146911"/>
    <lineage>
        <taxon>Eukaryota</taxon>
        <taxon>Metazoa</taxon>
        <taxon>Chordata</taxon>
        <taxon>Craniata</taxon>
        <taxon>Vertebrata</taxon>
        <taxon>Euteleostomi</taxon>
        <taxon>Lepidosauria</taxon>
        <taxon>Squamata</taxon>
        <taxon>Bifurcata</taxon>
        <taxon>Gekkota</taxon>
        <taxon>Gekkonidae</taxon>
        <taxon>Gekkoninae</taxon>
        <taxon>Gekko</taxon>
    </lineage>
</organism>
<dbReference type="SUPFAM" id="SSF89837">
    <property type="entry name" value="Doublecortin (DC)"/>
    <property type="match status" value="2"/>
</dbReference>
<dbReference type="GeneID" id="107122303"/>
<feature type="domain" description="Doublecortin" evidence="1">
    <location>
        <begin position="20"/>
        <end position="102"/>
    </location>
</feature>
<protein>
    <submittedName>
        <fullName evidence="3">Doublecortin domain-containing protein 2C</fullName>
    </submittedName>
</protein>
<reference evidence="3" key="1">
    <citation type="submission" date="2025-08" db="UniProtKB">
        <authorList>
            <consortium name="RefSeq"/>
        </authorList>
    </citation>
    <scope>IDENTIFICATION</scope>
</reference>
<gene>
    <name evidence="3" type="primary">DCDC2C</name>
</gene>
<keyword evidence="2" id="KW-1185">Reference proteome</keyword>
<sequence length="233" mass="26860">MVAAPRSRAVYSLTDVTPARTIWVYRNGDPFFLGRRFVINHRYIPTFEAFMIQLNEGVATLFGVRNVYTPREGHSVKDLTDLHSGGKYVAAGREKFKKLNYFGIGAKKPQRKKKDEVIRPVVHSNIQVPSRWQSFYNKPQILNVFTNGDTLIAPVKILIPRFTLTKWDRVLGVINEKVLLRSGGIHRLYTLHGQLVHGPEELEDNQFYVACSKERFQSLPYWQHPKVPGSIRR</sequence>
<accession>A0ABM1L4F6</accession>
<dbReference type="SMART" id="SM00537">
    <property type="entry name" value="DCX"/>
    <property type="match status" value="2"/>
</dbReference>